<evidence type="ECO:0000313" key="2">
    <source>
        <dbReference type="EMBL" id="GJD79495.1"/>
    </source>
</evidence>
<gene>
    <name evidence="2" type="ORF">NBEOAGPD_2722</name>
</gene>
<dbReference type="RefSeq" id="WP_238303480.1">
    <property type="nucleotide sequence ID" value="NZ_BPQM01000063.1"/>
</dbReference>
<dbReference type="AlphaFoldDB" id="A0AA37HPQ9"/>
<protein>
    <recommendedName>
        <fullName evidence="4">General secretion pathway protein I</fullName>
    </recommendedName>
</protein>
<reference evidence="2" key="1">
    <citation type="journal article" date="2016" name="Front. Microbiol.">
        <title>Genome Sequence of the Piezophilic, Mesophilic Sulfate-Reducing Bacterium Desulfovibrio indicus J2T.</title>
        <authorList>
            <person name="Cao J."/>
            <person name="Maignien L."/>
            <person name="Shao Z."/>
            <person name="Alain K."/>
            <person name="Jebbar M."/>
        </authorList>
    </citation>
    <scope>NUCLEOTIDE SEQUENCE</scope>
    <source>
        <strain evidence="2">NBRC 103626</strain>
    </source>
</reference>
<evidence type="ECO:0008006" key="4">
    <source>
        <dbReference type="Google" id="ProtNLM"/>
    </source>
</evidence>
<sequence>MATPNDAGREDGFTIAEVLVAFMIAALGTILALEIAGMTAGGVQRLERRRVAADESEGVVLRLVAAGGLRPGLIRGRFSDGTAWVLGVSDARPALGLERVPPLWRLRLTRDEPAGPLLYTTLMPEDPDG</sequence>
<keyword evidence="3" id="KW-1185">Reference proteome</keyword>
<name>A0AA37HPQ9_9HYPH</name>
<keyword evidence="1" id="KW-1133">Transmembrane helix</keyword>
<proteinExistence type="predicted"/>
<accession>A0AA37HPQ9</accession>
<reference evidence="2" key="2">
    <citation type="submission" date="2021-08" db="EMBL/GenBank/DDBJ databases">
        <authorList>
            <person name="Tani A."/>
            <person name="Ola A."/>
            <person name="Ogura Y."/>
            <person name="Katsura K."/>
            <person name="Hayashi T."/>
        </authorList>
    </citation>
    <scope>NUCLEOTIDE SEQUENCE</scope>
    <source>
        <strain evidence="2">NBRC 103626</strain>
    </source>
</reference>
<dbReference type="EMBL" id="BPQM01000063">
    <property type="protein sequence ID" value="GJD79495.1"/>
    <property type="molecule type" value="Genomic_DNA"/>
</dbReference>
<dbReference type="Proteomes" id="UP001055108">
    <property type="component" value="Unassembled WGS sequence"/>
</dbReference>
<organism evidence="2 3">
    <name type="scientific">Methylobacterium gregans</name>
    <dbReference type="NCBI Taxonomy" id="374424"/>
    <lineage>
        <taxon>Bacteria</taxon>
        <taxon>Pseudomonadati</taxon>
        <taxon>Pseudomonadota</taxon>
        <taxon>Alphaproteobacteria</taxon>
        <taxon>Hyphomicrobiales</taxon>
        <taxon>Methylobacteriaceae</taxon>
        <taxon>Methylobacterium</taxon>
    </lineage>
</organism>
<keyword evidence="1" id="KW-0812">Transmembrane</keyword>
<evidence type="ECO:0000313" key="3">
    <source>
        <dbReference type="Proteomes" id="UP001055108"/>
    </source>
</evidence>
<evidence type="ECO:0000256" key="1">
    <source>
        <dbReference type="SAM" id="Phobius"/>
    </source>
</evidence>
<feature type="transmembrane region" description="Helical" evidence="1">
    <location>
        <begin position="20"/>
        <end position="40"/>
    </location>
</feature>
<keyword evidence="1" id="KW-0472">Membrane</keyword>
<comment type="caution">
    <text evidence="2">The sequence shown here is derived from an EMBL/GenBank/DDBJ whole genome shotgun (WGS) entry which is preliminary data.</text>
</comment>